<keyword evidence="7" id="KW-1185">Reference proteome</keyword>
<proteinExistence type="predicted"/>
<evidence type="ECO:0000256" key="1">
    <source>
        <dbReference type="ARBA" id="ARBA00004123"/>
    </source>
</evidence>
<dbReference type="SMART" id="SM00320">
    <property type="entry name" value="WD40"/>
    <property type="match status" value="5"/>
</dbReference>
<dbReference type="InterPro" id="IPR037850">
    <property type="entry name" value="RBBP5/Swd1"/>
</dbReference>
<dbReference type="Gene3D" id="2.130.10.10">
    <property type="entry name" value="YVTN repeat-like/Quinoprotein amine dehydrogenase"/>
    <property type="match status" value="1"/>
</dbReference>
<dbReference type="PANTHER" id="PTHR44040:SF1">
    <property type="entry name" value="RETINOBLASTOMA-BINDING PROTEIN 5"/>
    <property type="match status" value="1"/>
</dbReference>
<keyword evidence="2 5" id="KW-0853">WD repeat</keyword>
<feature type="repeat" description="WD" evidence="5">
    <location>
        <begin position="65"/>
        <end position="106"/>
    </location>
</feature>
<reference evidence="7" key="1">
    <citation type="journal article" date="2013" name="Genetics">
        <title>The draft genome and transcriptome of Panagrellus redivivus are shaped by the harsh demands of a free-living lifestyle.</title>
        <authorList>
            <person name="Srinivasan J."/>
            <person name="Dillman A.R."/>
            <person name="Macchietto M.G."/>
            <person name="Heikkinen L."/>
            <person name="Lakso M."/>
            <person name="Fracchia K.M."/>
            <person name="Antoshechkin I."/>
            <person name="Mortazavi A."/>
            <person name="Wong G."/>
            <person name="Sternberg P.W."/>
        </authorList>
    </citation>
    <scope>NUCLEOTIDE SEQUENCE [LARGE SCALE GENOMIC DNA]</scope>
    <source>
        <strain evidence="7">MT8872</strain>
    </source>
</reference>
<evidence type="ECO:0000256" key="3">
    <source>
        <dbReference type="ARBA" id="ARBA00022737"/>
    </source>
</evidence>
<dbReference type="Pfam" id="PF00400">
    <property type="entry name" value="WD40"/>
    <property type="match status" value="1"/>
</dbReference>
<dbReference type="GO" id="GO:0048188">
    <property type="term" value="C:Set1C/COMPASS complex"/>
    <property type="evidence" value="ECO:0007669"/>
    <property type="project" value="InterPro"/>
</dbReference>
<evidence type="ECO:0000256" key="4">
    <source>
        <dbReference type="ARBA" id="ARBA00023242"/>
    </source>
</evidence>
<evidence type="ECO:0000256" key="5">
    <source>
        <dbReference type="PROSITE-ProRule" id="PRU00221"/>
    </source>
</evidence>
<name>A0A7E4VQX6_PANRE</name>
<evidence type="ECO:0000256" key="6">
    <source>
        <dbReference type="SAM" id="MobiDB-lite"/>
    </source>
</evidence>
<evidence type="ECO:0000313" key="8">
    <source>
        <dbReference type="WBParaSite" id="Pan_g23982.t1"/>
    </source>
</evidence>
<keyword evidence="4" id="KW-0539">Nucleus</keyword>
<comment type="subcellular location">
    <subcellularLocation>
        <location evidence="1">Nucleus</location>
    </subcellularLocation>
</comment>
<evidence type="ECO:0000313" key="7">
    <source>
        <dbReference type="Proteomes" id="UP000492821"/>
    </source>
</evidence>
<dbReference type="InterPro" id="IPR015943">
    <property type="entry name" value="WD40/YVTN_repeat-like_dom_sf"/>
</dbReference>
<dbReference type="InterPro" id="IPR036322">
    <property type="entry name" value="WD40_repeat_dom_sf"/>
</dbReference>
<reference evidence="8" key="2">
    <citation type="submission" date="2020-10" db="UniProtKB">
        <authorList>
            <consortium name="WormBaseParasite"/>
        </authorList>
    </citation>
    <scope>IDENTIFICATION</scope>
</reference>
<dbReference type="PROSITE" id="PS50082">
    <property type="entry name" value="WD_REPEATS_2"/>
    <property type="match status" value="1"/>
</dbReference>
<keyword evidence="3" id="KW-0677">Repeat</keyword>
<dbReference type="AlphaFoldDB" id="A0A7E4VQX6"/>
<feature type="compositionally biased region" description="Low complexity" evidence="6">
    <location>
        <begin position="463"/>
        <end position="480"/>
    </location>
</feature>
<dbReference type="PANTHER" id="PTHR44040">
    <property type="entry name" value="RETINOBLASTOMA-BINDING PROTEIN 5"/>
    <property type="match status" value="1"/>
</dbReference>
<dbReference type="Proteomes" id="UP000492821">
    <property type="component" value="Unassembled WGS sequence"/>
</dbReference>
<dbReference type="InterPro" id="IPR001680">
    <property type="entry name" value="WD40_rpt"/>
</dbReference>
<feature type="region of interest" description="Disordered" evidence="6">
    <location>
        <begin position="458"/>
        <end position="494"/>
    </location>
</feature>
<accession>A0A7E4VQX6</accession>
<organism evidence="7 8">
    <name type="scientific">Panagrellus redivivus</name>
    <name type="common">Microworm</name>
    <dbReference type="NCBI Taxonomy" id="6233"/>
    <lineage>
        <taxon>Eukaryota</taxon>
        <taxon>Metazoa</taxon>
        <taxon>Ecdysozoa</taxon>
        <taxon>Nematoda</taxon>
        <taxon>Chromadorea</taxon>
        <taxon>Rhabditida</taxon>
        <taxon>Tylenchina</taxon>
        <taxon>Panagrolaimomorpha</taxon>
        <taxon>Panagrolaimoidea</taxon>
        <taxon>Panagrolaimidae</taxon>
        <taxon>Panagrellus</taxon>
    </lineage>
</organism>
<dbReference type="WBParaSite" id="Pan_g23982.t1">
    <property type="protein sequence ID" value="Pan_g23982.t1"/>
    <property type="gene ID" value="Pan_g23982"/>
</dbReference>
<dbReference type="SUPFAM" id="SSF50978">
    <property type="entry name" value="WD40 repeat-like"/>
    <property type="match status" value="1"/>
</dbReference>
<protein>
    <submittedName>
        <fullName evidence="8">WD_REPEATS_REGION domain-containing protein</fullName>
    </submittedName>
</protein>
<evidence type="ECO:0000256" key="2">
    <source>
        <dbReference type="ARBA" id="ARBA00022574"/>
    </source>
</evidence>
<sequence length="494" mass="55767">MMVESDDVTDQNAGPPQQLMEEINLRGFYATTIKFNRFGTAAAVGTNSGNLAIVDYTTKLVIMEIREHWHPINSIDWSFNGKLVASSADNGTISVYHLVEKRTLCSFSTHTPNNVVLFHPRNNNVLTVLNFSRENPVVSARLLDKSDSAEQEILYGYRHVSDISTDVITSISYSPKGKYLLAGTNKSHLIVFDSETFQYVKHFRLGQSHQIRQIYVTRKADYMVTNSSDRVIRLFRMRSLLEDAKCGDLVPHEAKFTDAVSKRNYLFIAMSHDARYLCATEANCHEITIWDVRMHSVVQPLRGKVGDIPTDLQWHPYRSEIITVAKGKVHVFGRRFVTTMTAFAPDFKEIQDNVYHDELEGEFDLEDEDADAPVRAPVENIDVDVVSVPLDEMAWKSSDEEDVDLYEADKAGTAPLYMIPASFDMTVSDSNDEAEGIMYGELAAAERRKAEDDAIFVKPELPSSSRSARFSFSSQEGSSSDVMKPPRAKRTRHH</sequence>